<dbReference type="PANTHER" id="PTHR12934">
    <property type="entry name" value="50S RIBOSOMAL PROTEIN L15"/>
    <property type="match status" value="1"/>
</dbReference>
<reference evidence="8" key="1">
    <citation type="submission" date="2021-01" db="UniProtKB">
        <authorList>
            <consortium name="EnsemblMetazoa"/>
        </authorList>
    </citation>
    <scope>IDENTIFICATION</scope>
</reference>
<evidence type="ECO:0000313" key="9">
    <source>
        <dbReference type="Proteomes" id="UP000594262"/>
    </source>
</evidence>
<name>A0A7M5V3H3_9CNID</name>
<evidence type="ECO:0000256" key="5">
    <source>
        <dbReference type="ARBA" id="ARBA00035423"/>
    </source>
</evidence>
<dbReference type="RefSeq" id="XP_066933667.1">
    <property type="nucleotide sequence ID" value="XM_067077566.1"/>
</dbReference>
<dbReference type="InterPro" id="IPR021131">
    <property type="entry name" value="Ribosomal_uL15/eL18"/>
</dbReference>
<dbReference type="GO" id="GO:0003735">
    <property type="term" value="F:structural constituent of ribosome"/>
    <property type="evidence" value="ECO:0007669"/>
    <property type="project" value="InterPro"/>
</dbReference>
<evidence type="ECO:0000256" key="3">
    <source>
        <dbReference type="ARBA" id="ARBA00023274"/>
    </source>
</evidence>
<evidence type="ECO:0000256" key="1">
    <source>
        <dbReference type="ARBA" id="ARBA00007320"/>
    </source>
</evidence>
<comment type="similarity">
    <text evidence="1">Belongs to the universal ribosomal protein uL15 family.</text>
</comment>
<dbReference type="PANTHER" id="PTHR12934:SF11">
    <property type="entry name" value="LARGE RIBOSOMAL SUBUNIT PROTEIN UL15M"/>
    <property type="match status" value="1"/>
</dbReference>
<proteinExistence type="inferred from homology"/>
<evidence type="ECO:0000256" key="4">
    <source>
        <dbReference type="ARBA" id="ARBA00035299"/>
    </source>
</evidence>
<dbReference type="InterPro" id="IPR030878">
    <property type="entry name" value="Ribosomal_uL15"/>
</dbReference>
<keyword evidence="3" id="KW-0687">Ribonucleoprotein</keyword>
<evidence type="ECO:0000259" key="7">
    <source>
        <dbReference type="Pfam" id="PF00828"/>
    </source>
</evidence>
<accession>A0A7M5V3H3</accession>
<dbReference type="HAMAP" id="MF_01341">
    <property type="entry name" value="Ribosomal_uL15"/>
    <property type="match status" value="1"/>
</dbReference>
<feature type="domain" description="Large ribosomal subunit protein uL15/eL18" evidence="7">
    <location>
        <begin position="101"/>
        <end position="177"/>
    </location>
</feature>
<dbReference type="GeneID" id="136821331"/>
<dbReference type="Proteomes" id="UP000594262">
    <property type="component" value="Unplaced"/>
</dbReference>
<dbReference type="OrthoDB" id="361383at2759"/>
<evidence type="ECO:0000256" key="2">
    <source>
        <dbReference type="ARBA" id="ARBA00022980"/>
    </source>
</evidence>
<protein>
    <recommendedName>
        <fullName evidence="4">Large ribosomal subunit protein uL15m</fullName>
    </recommendedName>
    <alternativeName>
        <fullName evidence="5">39S ribosomal protein L15, mitochondrial</fullName>
    </alternativeName>
</protein>
<dbReference type="GO" id="GO:0006412">
    <property type="term" value="P:translation"/>
    <property type="evidence" value="ECO:0007669"/>
    <property type="project" value="InterPro"/>
</dbReference>
<dbReference type="SUPFAM" id="SSF52080">
    <property type="entry name" value="Ribosomal proteins L15p and L18e"/>
    <property type="match status" value="1"/>
</dbReference>
<evidence type="ECO:0000313" key="8">
    <source>
        <dbReference type="EnsemblMetazoa" id="CLYHEMP010699.1"/>
    </source>
</evidence>
<feature type="region of interest" description="Disordered" evidence="6">
    <location>
        <begin position="37"/>
        <end position="75"/>
    </location>
</feature>
<dbReference type="NCBIfam" id="TIGR01071">
    <property type="entry name" value="rplO_bact"/>
    <property type="match status" value="1"/>
</dbReference>
<dbReference type="InterPro" id="IPR036227">
    <property type="entry name" value="Ribosomal_uL15/eL18_sf"/>
</dbReference>
<dbReference type="Gene3D" id="3.100.10.10">
    <property type="match status" value="1"/>
</dbReference>
<dbReference type="AlphaFoldDB" id="A0A7M5V3H3"/>
<keyword evidence="9" id="KW-1185">Reference proteome</keyword>
<sequence>MVLSEVTKSVCHVERNLKCLKDMPRISVQNIRDFRGAFKKKQRVGRGPGSGRGKTSGKGHKGQGQRGTMPRIGFEGGQTPFYRLVPKHGFTNAKFKKEYTPVSLGRLQYFIDSQRIDPNEKITIETLWRSGAVSHKIKDGVRILGTGATWFQGKIDIEVSRATQSAIEAIERNGGNIKTVYHDKIALRALLKPEKYDIRPRAARPSHKHILFYADAKNRGYLAHPDEISKLKEENKKLGSLVEQVKDLNIS</sequence>
<organism evidence="8 9">
    <name type="scientific">Clytia hemisphaerica</name>
    <dbReference type="NCBI Taxonomy" id="252671"/>
    <lineage>
        <taxon>Eukaryota</taxon>
        <taxon>Metazoa</taxon>
        <taxon>Cnidaria</taxon>
        <taxon>Hydrozoa</taxon>
        <taxon>Hydroidolina</taxon>
        <taxon>Leptothecata</taxon>
        <taxon>Obeliida</taxon>
        <taxon>Clytiidae</taxon>
        <taxon>Clytia</taxon>
    </lineage>
</organism>
<dbReference type="InterPro" id="IPR005749">
    <property type="entry name" value="Ribosomal_uL15_bac-type"/>
</dbReference>
<dbReference type="Pfam" id="PF00828">
    <property type="entry name" value="Ribosomal_L27A"/>
    <property type="match status" value="1"/>
</dbReference>
<keyword evidence="2" id="KW-0689">Ribosomal protein</keyword>
<dbReference type="EnsemblMetazoa" id="CLYHEMT010699.1">
    <property type="protein sequence ID" value="CLYHEMP010699.1"/>
    <property type="gene ID" value="CLYHEMG010699"/>
</dbReference>
<evidence type="ECO:0000256" key="6">
    <source>
        <dbReference type="SAM" id="MobiDB-lite"/>
    </source>
</evidence>
<dbReference type="GO" id="GO:0005762">
    <property type="term" value="C:mitochondrial large ribosomal subunit"/>
    <property type="evidence" value="ECO:0007669"/>
    <property type="project" value="TreeGrafter"/>
</dbReference>